<sequence>MAAMLLEMEQSGKTHILQHDLCGRFKTPALTKIQLCFGQPSPDAKPQMSSRVR</sequence>
<dbReference type="AlphaFoldDB" id="G2YNX3"/>
<protein>
    <submittedName>
        <fullName evidence="1">Uncharacterized protein</fullName>
    </submittedName>
</protein>
<evidence type="ECO:0000313" key="1">
    <source>
        <dbReference type="EMBL" id="CCD53321.1"/>
    </source>
</evidence>
<name>G2YNX3_BOTF4</name>
<reference evidence="2" key="1">
    <citation type="journal article" date="2011" name="PLoS Genet.">
        <title>Genomic analysis of the necrotrophic fungal pathogens Sclerotinia sclerotiorum and Botrytis cinerea.</title>
        <authorList>
            <person name="Amselem J."/>
            <person name="Cuomo C.A."/>
            <person name="van Kan J.A."/>
            <person name="Viaud M."/>
            <person name="Benito E.P."/>
            <person name="Couloux A."/>
            <person name="Coutinho P.M."/>
            <person name="de Vries R.P."/>
            <person name="Dyer P.S."/>
            <person name="Fillinger S."/>
            <person name="Fournier E."/>
            <person name="Gout L."/>
            <person name="Hahn M."/>
            <person name="Kohn L."/>
            <person name="Lapalu N."/>
            <person name="Plummer K.M."/>
            <person name="Pradier J.M."/>
            <person name="Quevillon E."/>
            <person name="Sharon A."/>
            <person name="Simon A."/>
            <person name="ten Have A."/>
            <person name="Tudzynski B."/>
            <person name="Tudzynski P."/>
            <person name="Wincker P."/>
            <person name="Andrew M."/>
            <person name="Anthouard V."/>
            <person name="Beever R.E."/>
            <person name="Beffa R."/>
            <person name="Benoit I."/>
            <person name="Bouzid O."/>
            <person name="Brault B."/>
            <person name="Chen Z."/>
            <person name="Choquer M."/>
            <person name="Collemare J."/>
            <person name="Cotton P."/>
            <person name="Danchin E.G."/>
            <person name="Da Silva C."/>
            <person name="Gautier A."/>
            <person name="Giraud C."/>
            <person name="Giraud T."/>
            <person name="Gonzalez C."/>
            <person name="Grossetete S."/>
            <person name="Guldener U."/>
            <person name="Henrissat B."/>
            <person name="Howlett B.J."/>
            <person name="Kodira C."/>
            <person name="Kretschmer M."/>
            <person name="Lappartient A."/>
            <person name="Leroch M."/>
            <person name="Levis C."/>
            <person name="Mauceli E."/>
            <person name="Neuveglise C."/>
            <person name="Oeser B."/>
            <person name="Pearson M."/>
            <person name="Poulain J."/>
            <person name="Poussereau N."/>
            <person name="Quesneville H."/>
            <person name="Rascle C."/>
            <person name="Schumacher J."/>
            <person name="Segurens B."/>
            <person name="Sexton A."/>
            <person name="Silva E."/>
            <person name="Sirven C."/>
            <person name="Soanes D.M."/>
            <person name="Talbot N.J."/>
            <person name="Templeton M."/>
            <person name="Yandava C."/>
            <person name="Yarden O."/>
            <person name="Zeng Q."/>
            <person name="Rollins J.A."/>
            <person name="Lebrun M.H."/>
            <person name="Dickman M."/>
        </authorList>
    </citation>
    <scope>NUCLEOTIDE SEQUENCE [LARGE SCALE GENOMIC DNA]</scope>
    <source>
        <strain evidence="2">T4</strain>
    </source>
</reference>
<organism evidence="1 2">
    <name type="scientific">Botryotinia fuckeliana (strain T4)</name>
    <name type="common">Noble rot fungus</name>
    <name type="synonym">Botrytis cinerea</name>
    <dbReference type="NCBI Taxonomy" id="999810"/>
    <lineage>
        <taxon>Eukaryota</taxon>
        <taxon>Fungi</taxon>
        <taxon>Dikarya</taxon>
        <taxon>Ascomycota</taxon>
        <taxon>Pezizomycotina</taxon>
        <taxon>Leotiomycetes</taxon>
        <taxon>Helotiales</taxon>
        <taxon>Sclerotiniaceae</taxon>
        <taxon>Botrytis</taxon>
    </lineage>
</organism>
<evidence type="ECO:0000313" key="2">
    <source>
        <dbReference type="Proteomes" id="UP000008177"/>
    </source>
</evidence>
<proteinExistence type="predicted"/>
<dbReference type="Proteomes" id="UP000008177">
    <property type="component" value="Unplaced contigs"/>
</dbReference>
<gene>
    <name evidence="1" type="ORF">BofuT4_uP123400.1</name>
</gene>
<dbReference type="InParanoid" id="G2YNX3"/>
<dbReference type="EMBL" id="FQ790346">
    <property type="protein sequence ID" value="CCD53321.1"/>
    <property type="molecule type" value="Genomic_DNA"/>
</dbReference>
<accession>G2YNX3</accession>
<dbReference type="HOGENOM" id="CLU_3068435_0_0_1"/>